<accession>A0A235B9Z0</accession>
<keyword evidence="3 5" id="KW-0285">Flavoprotein</keyword>
<dbReference type="PANTHER" id="PTHR43884">
    <property type="entry name" value="ACYL-COA DEHYDROGENASE"/>
    <property type="match status" value="1"/>
</dbReference>
<dbReference type="InterPro" id="IPR009100">
    <property type="entry name" value="AcylCoA_DH/oxidase_NM_dom_sf"/>
</dbReference>
<dbReference type="InterPro" id="IPR036250">
    <property type="entry name" value="AcylCo_DH-like_C"/>
</dbReference>
<dbReference type="PANTHER" id="PTHR43884:SF12">
    <property type="entry name" value="ISOVALERYL-COA DEHYDROGENASE, MITOCHONDRIAL-RELATED"/>
    <property type="match status" value="1"/>
</dbReference>
<dbReference type="Proteomes" id="UP000215459">
    <property type="component" value="Unassembled WGS sequence"/>
</dbReference>
<evidence type="ECO:0000259" key="8">
    <source>
        <dbReference type="Pfam" id="PF02771"/>
    </source>
</evidence>
<evidence type="ECO:0000259" key="7">
    <source>
        <dbReference type="Pfam" id="PF02770"/>
    </source>
</evidence>
<keyword evidence="10" id="KW-1185">Reference proteome</keyword>
<dbReference type="Pfam" id="PF02770">
    <property type="entry name" value="Acyl-CoA_dh_M"/>
    <property type="match status" value="1"/>
</dbReference>
<feature type="domain" description="Acyl-CoA dehydrogenase/oxidase C-terminal" evidence="6">
    <location>
        <begin position="227"/>
        <end position="374"/>
    </location>
</feature>
<evidence type="ECO:0000256" key="4">
    <source>
        <dbReference type="ARBA" id="ARBA00022827"/>
    </source>
</evidence>
<dbReference type="PIRSF" id="PIRSF016578">
    <property type="entry name" value="HsaA"/>
    <property type="match status" value="1"/>
</dbReference>
<dbReference type="Pfam" id="PF02771">
    <property type="entry name" value="Acyl-CoA_dh_N"/>
    <property type="match status" value="1"/>
</dbReference>
<evidence type="ECO:0000256" key="3">
    <source>
        <dbReference type="ARBA" id="ARBA00022630"/>
    </source>
</evidence>
<reference evidence="9 10" key="1">
    <citation type="submission" date="2017-07" db="EMBL/GenBank/DDBJ databases">
        <title>The genome sequence of Paludifilum halophilum highlights mechanisms for microbial adaptation to high salt environemnts.</title>
        <authorList>
            <person name="Belbahri L."/>
        </authorList>
    </citation>
    <scope>NUCLEOTIDE SEQUENCE [LARGE SCALE GENOMIC DNA]</scope>
    <source>
        <strain evidence="9 10">DSM 102817</strain>
    </source>
</reference>
<sequence length="395" mass="43725">MNTKTRSIEAYRRQLVEEAHVFADREIRPFAADFDERGQLSKDLIGKMAERGYLSASFPERYGGLALDPVHYGLFTEVIGKACCNVRTLITVNTSLIGETLLRYGTEEQKNEWLPKIASGEKVGAFALSEPLVGSDAKNVQTAYRREGNKYVLNGKKKWISFGDLADFFIVIAGDRGQVTAFLVERTQGDITSTPIQGMMANRASHIAEIEFKNVEVPAENVLGPVGGGFAYIVSTALDHGRYSIAWAGVAIAQEAVNAMVAYARTRSQFGERLHQHQLIKGMIGDSITQLHAARALCRKAGELRRDRDAEAVIETSIAKYFASKAAMQLATDNVQIHGGNGISNQYPAERLFREAKVLEIIEGTSQLQQQMISDYGLQKYFVKRPNLSEERSGH</sequence>
<dbReference type="OrthoDB" id="9802447at2"/>
<dbReference type="GO" id="GO:0050660">
    <property type="term" value="F:flavin adenine dinucleotide binding"/>
    <property type="evidence" value="ECO:0007669"/>
    <property type="project" value="InterPro"/>
</dbReference>
<dbReference type="FunFam" id="1.20.140.10:FF:000004">
    <property type="entry name" value="Acyl-CoA dehydrogenase FadE25"/>
    <property type="match status" value="1"/>
</dbReference>
<dbReference type="InterPro" id="IPR046373">
    <property type="entry name" value="Acyl-CoA_Oxase/DH_mid-dom_sf"/>
</dbReference>
<evidence type="ECO:0000256" key="1">
    <source>
        <dbReference type="ARBA" id="ARBA00001974"/>
    </source>
</evidence>
<feature type="domain" description="Acyl-CoA dehydrogenase/oxidase N-terminal" evidence="8">
    <location>
        <begin position="13"/>
        <end position="121"/>
    </location>
</feature>
<comment type="caution">
    <text evidence="9">The sequence shown here is derived from an EMBL/GenBank/DDBJ whole genome shotgun (WGS) entry which is preliminary data.</text>
</comment>
<dbReference type="InterPro" id="IPR013786">
    <property type="entry name" value="AcylCoA_DH/ox_N"/>
</dbReference>
<gene>
    <name evidence="9" type="ORF">CHM34_04795</name>
</gene>
<comment type="cofactor">
    <cofactor evidence="1 5">
        <name>FAD</name>
        <dbReference type="ChEBI" id="CHEBI:57692"/>
    </cofactor>
</comment>
<keyword evidence="5" id="KW-0560">Oxidoreductase</keyword>
<dbReference type="EMBL" id="NOWF01000002">
    <property type="protein sequence ID" value="OYD09086.1"/>
    <property type="molecule type" value="Genomic_DNA"/>
</dbReference>
<evidence type="ECO:0000256" key="2">
    <source>
        <dbReference type="ARBA" id="ARBA00009347"/>
    </source>
</evidence>
<dbReference type="Gene3D" id="1.10.540.10">
    <property type="entry name" value="Acyl-CoA dehydrogenase/oxidase, N-terminal domain"/>
    <property type="match status" value="1"/>
</dbReference>
<evidence type="ECO:0000256" key="5">
    <source>
        <dbReference type="RuleBase" id="RU362125"/>
    </source>
</evidence>
<dbReference type="Gene3D" id="1.20.140.10">
    <property type="entry name" value="Butyryl-CoA Dehydrogenase, subunit A, domain 3"/>
    <property type="match status" value="1"/>
</dbReference>
<dbReference type="RefSeq" id="WP_094263435.1">
    <property type="nucleotide sequence ID" value="NZ_NOWF01000002.1"/>
</dbReference>
<feature type="domain" description="Acyl-CoA oxidase/dehydrogenase middle" evidence="7">
    <location>
        <begin position="125"/>
        <end position="215"/>
    </location>
</feature>
<name>A0A235B9Z0_9BACL</name>
<dbReference type="AlphaFoldDB" id="A0A235B9Z0"/>
<protein>
    <submittedName>
        <fullName evidence="9">Acyl-CoA dehydrogenase</fullName>
    </submittedName>
</protein>
<dbReference type="SUPFAM" id="SSF56645">
    <property type="entry name" value="Acyl-CoA dehydrogenase NM domain-like"/>
    <property type="match status" value="1"/>
</dbReference>
<dbReference type="InterPro" id="IPR006091">
    <property type="entry name" value="Acyl-CoA_Oxase/DH_mid-dom"/>
</dbReference>
<dbReference type="GO" id="GO:0003995">
    <property type="term" value="F:acyl-CoA dehydrogenase activity"/>
    <property type="evidence" value="ECO:0007669"/>
    <property type="project" value="TreeGrafter"/>
</dbReference>
<keyword evidence="4 5" id="KW-0274">FAD</keyword>
<organism evidence="9 10">
    <name type="scientific">Paludifilum halophilum</name>
    <dbReference type="NCBI Taxonomy" id="1642702"/>
    <lineage>
        <taxon>Bacteria</taxon>
        <taxon>Bacillati</taxon>
        <taxon>Bacillota</taxon>
        <taxon>Bacilli</taxon>
        <taxon>Bacillales</taxon>
        <taxon>Thermoactinomycetaceae</taxon>
        <taxon>Paludifilum</taxon>
    </lineage>
</organism>
<dbReference type="Gene3D" id="2.40.110.10">
    <property type="entry name" value="Butyryl-CoA Dehydrogenase, subunit A, domain 2"/>
    <property type="match status" value="1"/>
</dbReference>
<dbReference type="InterPro" id="IPR037069">
    <property type="entry name" value="AcylCoA_DH/ox_N_sf"/>
</dbReference>
<dbReference type="SUPFAM" id="SSF47203">
    <property type="entry name" value="Acyl-CoA dehydrogenase C-terminal domain-like"/>
    <property type="match status" value="1"/>
</dbReference>
<evidence type="ECO:0000259" key="6">
    <source>
        <dbReference type="Pfam" id="PF00441"/>
    </source>
</evidence>
<evidence type="ECO:0000313" key="9">
    <source>
        <dbReference type="EMBL" id="OYD09086.1"/>
    </source>
</evidence>
<evidence type="ECO:0000313" key="10">
    <source>
        <dbReference type="Proteomes" id="UP000215459"/>
    </source>
</evidence>
<proteinExistence type="inferred from homology"/>
<dbReference type="InterPro" id="IPR009075">
    <property type="entry name" value="AcylCo_DH/oxidase_C"/>
</dbReference>
<dbReference type="Pfam" id="PF00441">
    <property type="entry name" value="Acyl-CoA_dh_1"/>
    <property type="match status" value="1"/>
</dbReference>
<comment type="similarity">
    <text evidence="2 5">Belongs to the acyl-CoA dehydrogenase family.</text>
</comment>